<gene>
    <name evidence="3" type="ORF">MAUB_39670</name>
</gene>
<feature type="region of interest" description="Disordered" evidence="1">
    <location>
        <begin position="1"/>
        <end position="25"/>
    </location>
</feature>
<accession>A0ABM7IH24</accession>
<reference evidence="3 4" key="1">
    <citation type="journal article" date="2019" name="Emerg. Microbes Infect.">
        <title>Comprehensive subspecies identification of 175 nontuberculous mycobacteria species based on 7547 genomic profiles.</title>
        <authorList>
            <person name="Matsumoto Y."/>
            <person name="Kinjo T."/>
            <person name="Motooka D."/>
            <person name="Nabeya D."/>
            <person name="Jung N."/>
            <person name="Uechi K."/>
            <person name="Horii T."/>
            <person name="Iida T."/>
            <person name="Fujita J."/>
            <person name="Nakamura S."/>
        </authorList>
    </citation>
    <scope>NUCLEOTIDE SEQUENCE [LARGE SCALE GENOMIC DNA]</scope>
    <source>
        <strain evidence="3 4">JCM 15296</strain>
    </source>
</reference>
<evidence type="ECO:0000256" key="1">
    <source>
        <dbReference type="SAM" id="MobiDB-lite"/>
    </source>
</evidence>
<dbReference type="Pfam" id="PF14032">
    <property type="entry name" value="PknH_C"/>
    <property type="match status" value="1"/>
</dbReference>
<organism evidence="3 4">
    <name type="scientific">Mycolicibacterium aubagnense</name>
    <dbReference type="NCBI Taxonomy" id="319707"/>
    <lineage>
        <taxon>Bacteria</taxon>
        <taxon>Bacillati</taxon>
        <taxon>Actinomycetota</taxon>
        <taxon>Actinomycetes</taxon>
        <taxon>Mycobacteriales</taxon>
        <taxon>Mycobacteriaceae</taxon>
        <taxon>Mycolicibacterium</taxon>
    </lineage>
</organism>
<evidence type="ECO:0000259" key="2">
    <source>
        <dbReference type="Pfam" id="PF14032"/>
    </source>
</evidence>
<feature type="compositionally biased region" description="Low complexity" evidence="1">
    <location>
        <begin position="1"/>
        <end position="12"/>
    </location>
</feature>
<dbReference type="EMBL" id="AP022577">
    <property type="protein sequence ID" value="BBX86094.1"/>
    <property type="molecule type" value="Genomic_DNA"/>
</dbReference>
<evidence type="ECO:0000313" key="4">
    <source>
        <dbReference type="Proteomes" id="UP000465609"/>
    </source>
</evidence>
<feature type="domain" description="PknH-like extracellular" evidence="2">
    <location>
        <begin position="58"/>
        <end position="254"/>
    </location>
</feature>
<sequence length="257" mass="27976">MPRRSSAAAPRPALTPDRTPLNKEPVKRHAFGVAVLCLTLAACGGNNGTPKPATPSVVAESSIDNLLLTPDELNKTMGTTGMVGRPPNDGMDDNHNLLPNLNCLGVWQIAESAIYSKDGKDAKSGQDWTAVRRQTLRVPDTDQWDYLAAQSVVYFPTSQSARDLFNRSAERWAKCTNHHVNIRLNDKPLPKWLSGDLERTDTKLAMPITRGTGPETRWCQHVLQLVSNLIIDVEACTPKAPVTAAADIATKIQAGVH</sequence>
<name>A0ABM7IH24_9MYCO</name>
<dbReference type="Proteomes" id="UP000465609">
    <property type="component" value="Chromosome"/>
</dbReference>
<evidence type="ECO:0000313" key="3">
    <source>
        <dbReference type="EMBL" id="BBX86094.1"/>
    </source>
</evidence>
<protein>
    <recommendedName>
        <fullName evidence="2">PknH-like extracellular domain-containing protein</fullName>
    </recommendedName>
</protein>
<dbReference type="Gene3D" id="3.40.1000.70">
    <property type="entry name" value="PknH-like extracellular domain"/>
    <property type="match status" value="1"/>
</dbReference>
<dbReference type="InterPro" id="IPR026954">
    <property type="entry name" value="PknH-like_Extracell"/>
</dbReference>
<keyword evidence="4" id="KW-1185">Reference proteome</keyword>
<dbReference type="InterPro" id="IPR038232">
    <property type="entry name" value="PknH-like_Extracell_sf"/>
</dbReference>
<proteinExistence type="predicted"/>